<evidence type="ECO:0000259" key="1">
    <source>
        <dbReference type="PROSITE" id="PS51819"/>
    </source>
</evidence>
<evidence type="ECO:0000313" key="3">
    <source>
        <dbReference type="Proteomes" id="UP000319731"/>
    </source>
</evidence>
<dbReference type="Proteomes" id="UP000319731">
    <property type="component" value="Unassembled WGS sequence"/>
</dbReference>
<proteinExistence type="predicted"/>
<dbReference type="InterPro" id="IPR004360">
    <property type="entry name" value="Glyas_Fos-R_dOase_dom"/>
</dbReference>
<comment type="caution">
    <text evidence="2">The sequence shown here is derived from an EMBL/GenBank/DDBJ whole genome shotgun (WGS) entry which is preliminary data.</text>
</comment>
<dbReference type="GeneID" id="42002516"/>
<dbReference type="Pfam" id="PF00903">
    <property type="entry name" value="Glyoxalase"/>
    <property type="match status" value="1"/>
</dbReference>
<name>A0A507CBR0_9FUNG</name>
<dbReference type="EMBL" id="QEAO01000004">
    <property type="protein sequence ID" value="TPX36589.1"/>
    <property type="molecule type" value="Genomic_DNA"/>
</dbReference>
<dbReference type="InterPro" id="IPR037523">
    <property type="entry name" value="VOC_core"/>
</dbReference>
<dbReference type="RefSeq" id="XP_031026803.1">
    <property type="nucleotide sequence ID" value="XM_031167219.1"/>
</dbReference>
<organism evidence="2 3">
    <name type="scientific">Synchytrium microbalum</name>
    <dbReference type="NCBI Taxonomy" id="1806994"/>
    <lineage>
        <taxon>Eukaryota</taxon>
        <taxon>Fungi</taxon>
        <taxon>Fungi incertae sedis</taxon>
        <taxon>Chytridiomycota</taxon>
        <taxon>Chytridiomycota incertae sedis</taxon>
        <taxon>Chytridiomycetes</taxon>
        <taxon>Synchytriales</taxon>
        <taxon>Synchytriaceae</taxon>
        <taxon>Synchytrium</taxon>
    </lineage>
</organism>
<keyword evidence="3" id="KW-1185">Reference proteome</keyword>
<dbReference type="OrthoDB" id="16820at2759"/>
<dbReference type="SUPFAM" id="SSF54593">
    <property type="entry name" value="Glyoxalase/Bleomycin resistance protein/Dihydroxybiphenyl dioxygenase"/>
    <property type="match status" value="1"/>
</dbReference>
<accession>A0A507CBR0</accession>
<feature type="domain" description="VOC" evidence="1">
    <location>
        <begin position="14"/>
        <end position="170"/>
    </location>
</feature>
<dbReference type="AlphaFoldDB" id="A0A507CBR0"/>
<dbReference type="Gene3D" id="3.10.180.10">
    <property type="entry name" value="2,3-Dihydroxybiphenyl 1,2-Dioxygenase, domain 1"/>
    <property type="match status" value="1"/>
</dbReference>
<dbReference type="InterPro" id="IPR029068">
    <property type="entry name" value="Glyas_Bleomycin-R_OHBP_Dase"/>
</dbReference>
<dbReference type="STRING" id="1806994.A0A507CBR0"/>
<sequence length="193" mass="21935">MDISDSLPPMPIHSLNHFSRETRNVQRLSDFYKNVLGFIQLSRPPFDFEGTWLAIPNLYIPTPHDPSNMKHPSATTVSLHIMERLEDRIPVNDSVFGDCGKWKFETGMPDPVNIGRSHHIALRTENMETVLKILEARKIPYNLRVIPGSGGVRQLFFYDPDGNGVEIGEFAFLQPAFQKDELVDSKIDLTAMN</sequence>
<dbReference type="PANTHER" id="PTHR47802">
    <property type="entry name" value="GLYOXALASE FAMILY PROTEIN, EXPRESSED"/>
    <property type="match status" value="1"/>
</dbReference>
<dbReference type="PANTHER" id="PTHR47802:SF1">
    <property type="entry name" value="GLYOXALASE FAMILY PROTEIN, EXPRESSED"/>
    <property type="match status" value="1"/>
</dbReference>
<protein>
    <recommendedName>
        <fullName evidence="1">VOC domain-containing protein</fullName>
    </recommendedName>
</protein>
<dbReference type="PROSITE" id="PS51819">
    <property type="entry name" value="VOC"/>
    <property type="match status" value="1"/>
</dbReference>
<gene>
    <name evidence="2" type="ORF">SmJEL517_g01291</name>
</gene>
<evidence type="ECO:0000313" key="2">
    <source>
        <dbReference type="EMBL" id="TPX36589.1"/>
    </source>
</evidence>
<reference evidence="2 3" key="1">
    <citation type="journal article" date="2019" name="Sci. Rep.">
        <title>Comparative genomics of chytrid fungi reveal insights into the obligate biotrophic and pathogenic lifestyle of Synchytrium endobioticum.</title>
        <authorList>
            <person name="van de Vossenberg B.T.L.H."/>
            <person name="Warris S."/>
            <person name="Nguyen H.D.T."/>
            <person name="van Gent-Pelzer M.P.E."/>
            <person name="Joly D.L."/>
            <person name="van de Geest H.C."/>
            <person name="Bonants P.J.M."/>
            <person name="Smith D.S."/>
            <person name="Levesque C.A."/>
            <person name="van der Lee T.A.J."/>
        </authorList>
    </citation>
    <scope>NUCLEOTIDE SEQUENCE [LARGE SCALE GENOMIC DNA]</scope>
    <source>
        <strain evidence="2 3">JEL517</strain>
    </source>
</reference>